<dbReference type="Proteomes" id="UP001204320">
    <property type="component" value="Unassembled WGS sequence"/>
</dbReference>
<gene>
    <name evidence="6" type="ORF">NVS32_08835</name>
</gene>
<keyword evidence="7" id="KW-1185">Reference proteome</keyword>
<dbReference type="EMBL" id="JANSKA010000005">
    <property type="protein sequence ID" value="MCR9037048.1"/>
    <property type="molecule type" value="Genomic_DNA"/>
</dbReference>
<dbReference type="InterPro" id="IPR009057">
    <property type="entry name" value="Homeodomain-like_sf"/>
</dbReference>
<organism evidence="6 7">
    <name type="scientific">Tractidigestivibacter montrealensis</name>
    <dbReference type="NCBI Taxonomy" id="2972466"/>
    <lineage>
        <taxon>Bacteria</taxon>
        <taxon>Bacillati</taxon>
        <taxon>Actinomycetota</taxon>
        <taxon>Coriobacteriia</taxon>
        <taxon>Coriobacteriales</taxon>
        <taxon>Atopobiaceae</taxon>
        <taxon>Tractidigestivibacter</taxon>
    </lineage>
</organism>
<proteinExistence type="predicted"/>
<evidence type="ECO:0000313" key="6">
    <source>
        <dbReference type="EMBL" id="MCR9037048.1"/>
    </source>
</evidence>
<feature type="domain" description="HTH tetR-type" evidence="5">
    <location>
        <begin position="5"/>
        <end position="65"/>
    </location>
</feature>
<keyword evidence="2 4" id="KW-0238">DNA-binding</keyword>
<evidence type="ECO:0000256" key="4">
    <source>
        <dbReference type="PROSITE-ProRule" id="PRU00335"/>
    </source>
</evidence>
<evidence type="ECO:0000259" key="5">
    <source>
        <dbReference type="PROSITE" id="PS50977"/>
    </source>
</evidence>
<name>A0ABT1ZA07_9ACTN</name>
<dbReference type="InterPro" id="IPR050109">
    <property type="entry name" value="HTH-type_TetR-like_transc_reg"/>
</dbReference>
<dbReference type="InterPro" id="IPR001647">
    <property type="entry name" value="HTH_TetR"/>
</dbReference>
<keyword evidence="1" id="KW-0805">Transcription regulation</keyword>
<evidence type="ECO:0000256" key="3">
    <source>
        <dbReference type="ARBA" id="ARBA00023163"/>
    </source>
</evidence>
<dbReference type="Pfam" id="PF00440">
    <property type="entry name" value="TetR_N"/>
    <property type="match status" value="1"/>
</dbReference>
<keyword evidence="3" id="KW-0804">Transcription</keyword>
<dbReference type="InterPro" id="IPR023772">
    <property type="entry name" value="DNA-bd_HTH_TetR-type_CS"/>
</dbReference>
<evidence type="ECO:0000313" key="7">
    <source>
        <dbReference type="Proteomes" id="UP001204320"/>
    </source>
</evidence>
<dbReference type="PANTHER" id="PTHR30055">
    <property type="entry name" value="HTH-TYPE TRANSCRIPTIONAL REGULATOR RUTR"/>
    <property type="match status" value="1"/>
</dbReference>
<evidence type="ECO:0000256" key="2">
    <source>
        <dbReference type="ARBA" id="ARBA00023125"/>
    </source>
</evidence>
<dbReference type="SUPFAM" id="SSF46689">
    <property type="entry name" value="Homeodomain-like"/>
    <property type="match status" value="1"/>
</dbReference>
<dbReference type="RefSeq" id="WP_258499481.1">
    <property type="nucleotide sequence ID" value="NZ_JANSKA010000005.1"/>
</dbReference>
<dbReference type="PANTHER" id="PTHR30055:SF234">
    <property type="entry name" value="HTH-TYPE TRANSCRIPTIONAL REGULATOR BETI"/>
    <property type="match status" value="1"/>
</dbReference>
<evidence type="ECO:0000256" key="1">
    <source>
        <dbReference type="ARBA" id="ARBA00023015"/>
    </source>
</evidence>
<dbReference type="PRINTS" id="PR00455">
    <property type="entry name" value="HTHTETR"/>
</dbReference>
<feature type="DNA-binding region" description="H-T-H motif" evidence="4">
    <location>
        <begin position="28"/>
        <end position="47"/>
    </location>
</feature>
<dbReference type="Gene3D" id="1.10.357.10">
    <property type="entry name" value="Tetracycline Repressor, domain 2"/>
    <property type="match status" value="1"/>
</dbReference>
<sequence>MNPRSTSRETILETCRTIVRERGLSGVSVRSVASACGVAPGTLYNYFPGKEALVLAVTADVWSDILSFDVGKDNCDEKDFASHVERAFRSAQAGMARYPGFLPAHALGLTKERDQRFEGKEMMQTFIGQLESSMLSALESDNGVREDAFDDGLTKEGLAELVTQQLISLLVLGRGDCKALVAMIRKVLY</sequence>
<reference evidence="6 7" key="1">
    <citation type="submission" date="2022-08" db="EMBL/GenBank/DDBJ databases">
        <title>Tractidigestivibacter montrealensis type strain KD21.</title>
        <authorList>
            <person name="Diop K."/>
            <person name="Richard C."/>
            <person name="Routy B."/>
        </authorList>
    </citation>
    <scope>NUCLEOTIDE SEQUENCE [LARGE SCALE GENOMIC DNA]</scope>
    <source>
        <strain evidence="6 7">KD21</strain>
    </source>
</reference>
<accession>A0ABT1ZA07</accession>
<dbReference type="PROSITE" id="PS50977">
    <property type="entry name" value="HTH_TETR_2"/>
    <property type="match status" value="1"/>
</dbReference>
<protein>
    <submittedName>
        <fullName evidence="6">TetR/AcrR family transcriptional regulator</fullName>
    </submittedName>
</protein>
<comment type="caution">
    <text evidence="6">The sequence shown here is derived from an EMBL/GenBank/DDBJ whole genome shotgun (WGS) entry which is preliminary data.</text>
</comment>
<dbReference type="PROSITE" id="PS01081">
    <property type="entry name" value="HTH_TETR_1"/>
    <property type="match status" value="1"/>
</dbReference>